<organism evidence="2 3">
    <name type="scientific">Homoserinimonas aerilata</name>
    <dbReference type="NCBI Taxonomy" id="1162970"/>
    <lineage>
        <taxon>Bacteria</taxon>
        <taxon>Bacillati</taxon>
        <taxon>Actinomycetota</taxon>
        <taxon>Actinomycetes</taxon>
        <taxon>Micrococcales</taxon>
        <taxon>Microbacteriaceae</taxon>
        <taxon>Homoserinimonas</taxon>
    </lineage>
</organism>
<dbReference type="RefSeq" id="WP_141881255.1">
    <property type="nucleotide sequence ID" value="NZ_VFOM01000002.1"/>
</dbReference>
<name>A0A542YEU0_9MICO</name>
<dbReference type="InterPro" id="IPR024775">
    <property type="entry name" value="DinB-like"/>
</dbReference>
<dbReference type="OrthoDB" id="3376896at2"/>
<accession>A0A542YEU0</accession>
<evidence type="ECO:0000313" key="3">
    <source>
        <dbReference type="Proteomes" id="UP000317998"/>
    </source>
</evidence>
<dbReference type="EMBL" id="VFOM01000002">
    <property type="protein sequence ID" value="TQL46598.1"/>
    <property type="molecule type" value="Genomic_DNA"/>
</dbReference>
<dbReference type="Proteomes" id="UP000317998">
    <property type="component" value="Unassembled WGS sequence"/>
</dbReference>
<gene>
    <name evidence="2" type="ORF">FB562_2122</name>
</gene>
<dbReference type="AlphaFoldDB" id="A0A542YEU0"/>
<protein>
    <submittedName>
        <fullName evidence="2">DinB family protein</fullName>
    </submittedName>
</protein>
<reference evidence="2 3" key="1">
    <citation type="submission" date="2019-06" db="EMBL/GenBank/DDBJ databases">
        <title>Sequencing the genomes of 1000 actinobacteria strains.</title>
        <authorList>
            <person name="Klenk H.-P."/>
        </authorList>
    </citation>
    <scope>NUCLEOTIDE SEQUENCE [LARGE SCALE GENOMIC DNA]</scope>
    <source>
        <strain evidence="2 3">DSM 26477</strain>
    </source>
</reference>
<keyword evidence="3" id="KW-1185">Reference proteome</keyword>
<dbReference type="Gene3D" id="1.20.120.450">
    <property type="entry name" value="dinb family like domain"/>
    <property type="match status" value="1"/>
</dbReference>
<comment type="caution">
    <text evidence="2">The sequence shown here is derived from an EMBL/GenBank/DDBJ whole genome shotgun (WGS) entry which is preliminary data.</text>
</comment>
<dbReference type="Pfam" id="PF12867">
    <property type="entry name" value="DinB_2"/>
    <property type="match status" value="1"/>
</dbReference>
<proteinExistence type="predicted"/>
<sequence length="171" mass="19517">MPITPDTKNWTWVLERPCPECHFDASTFSSRDVAEMVRSNADAWPTILRHPDASVRPNDTTWSPLEYAAHVRDVFGLFRARLQLMLDEVDPVFDDWDQDETAVRERYGEQDPGTVARELVAAAAEMAALLDSVDNQAWGRTGRRSDGASFTIDTFAKYLIHDSLHHLWDVR</sequence>
<dbReference type="SUPFAM" id="SSF109854">
    <property type="entry name" value="DinB/YfiT-like putative metalloenzymes"/>
    <property type="match status" value="1"/>
</dbReference>
<dbReference type="InterPro" id="IPR034660">
    <property type="entry name" value="DinB/YfiT-like"/>
</dbReference>
<evidence type="ECO:0000313" key="2">
    <source>
        <dbReference type="EMBL" id="TQL46598.1"/>
    </source>
</evidence>
<feature type="domain" description="DinB-like" evidence="1">
    <location>
        <begin position="53"/>
        <end position="168"/>
    </location>
</feature>
<evidence type="ECO:0000259" key="1">
    <source>
        <dbReference type="Pfam" id="PF12867"/>
    </source>
</evidence>